<dbReference type="InterPro" id="IPR005804">
    <property type="entry name" value="FA_desaturase_dom"/>
</dbReference>
<feature type="domain" description="Fatty acid desaturase" evidence="14">
    <location>
        <begin position="49"/>
        <end position="267"/>
    </location>
</feature>
<keyword evidence="6 13" id="KW-1133">Transmembrane helix</keyword>
<dbReference type="PANTHER" id="PTHR11351:SF31">
    <property type="entry name" value="DESATURASE 1, ISOFORM A-RELATED"/>
    <property type="match status" value="1"/>
</dbReference>
<evidence type="ECO:0000256" key="12">
    <source>
        <dbReference type="SAM" id="Coils"/>
    </source>
</evidence>
<evidence type="ECO:0000256" key="6">
    <source>
        <dbReference type="ARBA" id="ARBA00022989"/>
    </source>
</evidence>
<name>A0A7Z2YEE7_9VIBR</name>
<keyword evidence="8" id="KW-0408">Iron</keyword>
<dbReference type="PRINTS" id="PR00075">
    <property type="entry name" value="FACDDSATRASE"/>
</dbReference>
<evidence type="ECO:0000256" key="8">
    <source>
        <dbReference type="ARBA" id="ARBA00023004"/>
    </source>
</evidence>
<evidence type="ECO:0000256" key="1">
    <source>
        <dbReference type="ARBA" id="ARBA00004141"/>
    </source>
</evidence>
<evidence type="ECO:0000256" key="2">
    <source>
        <dbReference type="ARBA" id="ARBA00008749"/>
    </source>
</evidence>
<keyword evidence="12" id="KW-0175">Coiled coil</keyword>
<reference evidence="15 16" key="1">
    <citation type="submission" date="2020-01" db="EMBL/GenBank/DDBJ databases">
        <title>Whole genome and functional gene identification of agarase of Vibrio HN897.</title>
        <authorList>
            <person name="Liu Y."/>
            <person name="Zhao Z."/>
        </authorList>
    </citation>
    <scope>NUCLEOTIDE SEQUENCE [LARGE SCALE GENOMIC DNA]</scope>
    <source>
        <strain evidence="15 16">HN897</strain>
    </source>
</reference>
<evidence type="ECO:0000256" key="9">
    <source>
        <dbReference type="ARBA" id="ARBA00023098"/>
    </source>
</evidence>
<dbReference type="AlphaFoldDB" id="A0A7Z2YEE7"/>
<dbReference type="PANTHER" id="PTHR11351">
    <property type="entry name" value="ACYL-COA DESATURASE"/>
    <property type="match status" value="1"/>
</dbReference>
<feature type="transmembrane region" description="Helical" evidence="13">
    <location>
        <begin position="15"/>
        <end position="39"/>
    </location>
</feature>
<dbReference type="InterPro" id="IPR015876">
    <property type="entry name" value="Acyl-CoA_DS"/>
</dbReference>
<keyword evidence="11" id="KW-0275">Fatty acid biosynthesis</keyword>
<keyword evidence="10 13" id="KW-0472">Membrane</keyword>
<keyword evidence="9" id="KW-0443">Lipid metabolism</keyword>
<sequence>MTQHNHVVEEKPPLIWLNVAIFSLTALVAIIGVPVYGWFHGYGWEHLIWFLVTYSFCNLSITAGYHRLWSHKAYQAHAWVRVIFAIGGAFALQNSALHWSSDHRPHHKFVDNNEKDPYSAKRGFWYSHIGWMLRNYNQDRYSDYSNCRDLQKDKVVMWQHKYYVPLAIVTNVGIPLLLGVIYGDIVGMLLVVGVLRLVLSHHSTFFINSLAHIWGSQPYTTKNTARDNGILAIFTFGEGYHNFHHIFEGDYRNGVRWWQYDPTKWLIKLMSICGLASHLRVTPNFRIEKARALAKLNQAKDKLQERPNCQYIVSRLQAEYDQLVTNMGDYYEMKKQLLENKKQKLTKKYELSVAKLECQQMKRRLQEQKMRWNELVAQYA</sequence>
<dbReference type="GO" id="GO:0016717">
    <property type="term" value="F:oxidoreductase activity, acting on paired donors, with oxidation of a pair of donors resulting in the reduction of molecular oxygen to two molecules of water"/>
    <property type="evidence" value="ECO:0007669"/>
    <property type="project" value="InterPro"/>
</dbReference>
<keyword evidence="3" id="KW-0444">Lipid biosynthesis</keyword>
<evidence type="ECO:0000256" key="10">
    <source>
        <dbReference type="ARBA" id="ARBA00023136"/>
    </source>
</evidence>
<protein>
    <submittedName>
        <fullName evidence="15">Acyl-CoA desaturase</fullName>
    </submittedName>
</protein>
<keyword evidence="5" id="KW-0276">Fatty acid metabolism</keyword>
<evidence type="ECO:0000313" key="16">
    <source>
        <dbReference type="Proteomes" id="UP000464262"/>
    </source>
</evidence>
<evidence type="ECO:0000256" key="4">
    <source>
        <dbReference type="ARBA" id="ARBA00022692"/>
    </source>
</evidence>
<dbReference type="GO" id="GO:0016020">
    <property type="term" value="C:membrane"/>
    <property type="evidence" value="ECO:0007669"/>
    <property type="project" value="UniProtKB-SubCell"/>
</dbReference>
<evidence type="ECO:0000259" key="14">
    <source>
        <dbReference type="Pfam" id="PF00487"/>
    </source>
</evidence>
<feature type="coiled-coil region" evidence="12">
    <location>
        <begin position="335"/>
        <end position="371"/>
    </location>
</feature>
<evidence type="ECO:0000256" key="7">
    <source>
        <dbReference type="ARBA" id="ARBA00023002"/>
    </source>
</evidence>
<accession>A0A7Z2YEE7</accession>
<dbReference type="Proteomes" id="UP000464262">
    <property type="component" value="Chromosome 1"/>
</dbReference>
<dbReference type="Pfam" id="PF00487">
    <property type="entry name" value="FA_desaturase"/>
    <property type="match status" value="1"/>
</dbReference>
<evidence type="ECO:0000256" key="3">
    <source>
        <dbReference type="ARBA" id="ARBA00022516"/>
    </source>
</evidence>
<dbReference type="CDD" id="cd03505">
    <property type="entry name" value="Delta9-FADS-like"/>
    <property type="match status" value="1"/>
</dbReference>
<dbReference type="EMBL" id="CP047475">
    <property type="protein sequence ID" value="QIA64276.1"/>
    <property type="molecule type" value="Genomic_DNA"/>
</dbReference>
<gene>
    <name evidence="15" type="ORF">GT360_12485</name>
</gene>
<keyword evidence="16" id="KW-1185">Reference proteome</keyword>
<dbReference type="RefSeq" id="WP_164649185.1">
    <property type="nucleotide sequence ID" value="NZ_CP047475.1"/>
</dbReference>
<proteinExistence type="inferred from homology"/>
<evidence type="ECO:0000256" key="5">
    <source>
        <dbReference type="ARBA" id="ARBA00022832"/>
    </source>
</evidence>
<dbReference type="GO" id="GO:0006633">
    <property type="term" value="P:fatty acid biosynthetic process"/>
    <property type="evidence" value="ECO:0007669"/>
    <property type="project" value="UniProtKB-KW"/>
</dbReference>
<feature type="transmembrane region" description="Helical" evidence="13">
    <location>
        <begin position="78"/>
        <end position="99"/>
    </location>
</feature>
<keyword evidence="7" id="KW-0560">Oxidoreductase</keyword>
<evidence type="ECO:0000313" key="15">
    <source>
        <dbReference type="EMBL" id="QIA64276.1"/>
    </source>
</evidence>
<evidence type="ECO:0000256" key="13">
    <source>
        <dbReference type="SAM" id="Phobius"/>
    </source>
</evidence>
<feature type="transmembrane region" description="Helical" evidence="13">
    <location>
        <begin position="46"/>
        <end position="66"/>
    </location>
</feature>
<comment type="similarity">
    <text evidence="2">Belongs to the fatty acid desaturase type 2 family.</text>
</comment>
<keyword evidence="4 13" id="KW-0812">Transmembrane</keyword>
<organism evidence="15 16">
    <name type="scientific">Vibrio astriarenae</name>
    <dbReference type="NCBI Taxonomy" id="1481923"/>
    <lineage>
        <taxon>Bacteria</taxon>
        <taxon>Pseudomonadati</taxon>
        <taxon>Pseudomonadota</taxon>
        <taxon>Gammaproteobacteria</taxon>
        <taxon>Vibrionales</taxon>
        <taxon>Vibrionaceae</taxon>
        <taxon>Vibrio</taxon>
    </lineage>
</organism>
<dbReference type="KEGG" id="vas:GT360_12485"/>
<evidence type="ECO:0000256" key="11">
    <source>
        <dbReference type="ARBA" id="ARBA00023160"/>
    </source>
</evidence>
<comment type="subcellular location">
    <subcellularLocation>
        <location evidence="1">Membrane</location>
        <topology evidence="1">Multi-pass membrane protein</topology>
    </subcellularLocation>
</comment>